<dbReference type="GO" id="GO:0004553">
    <property type="term" value="F:hydrolase activity, hydrolyzing O-glycosyl compounds"/>
    <property type="evidence" value="ECO:0007669"/>
    <property type="project" value="InterPro"/>
</dbReference>
<protein>
    <recommendedName>
        <fullName evidence="4">Glycoside hydrolase family 3 N-terminal domain-containing protein</fullName>
    </recommendedName>
</protein>
<evidence type="ECO:0000313" key="6">
    <source>
        <dbReference type="Proteomes" id="UP000449547"/>
    </source>
</evidence>
<evidence type="ECO:0000256" key="1">
    <source>
        <dbReference type="ARBA" id="ARBA00005336"/>
    </source>
</evidence>
<dbReference type="Proteomes" id="UP000449547">
    <property type="component" value="Unassembled WGS sequence"/>
</dbReference>
<dbReference type="SUPFAM" id="SSF51445">
    <property type="entry name" value="(Trans)glycosidases"/>
    <property type="match status" value="1"/>
</dbReference>
<dbReference type="PANTHER" id="PTHR30480:SF8">
    <property type="entry name" value="PUTATIVE (AFU_ORTHOLOGUE AFUA_8G04060)-RELATED"/>
    <property type="match status" value="1"/>
</dbReference>
<dbReference type="InterPro" id="IPR016181">
    <property type="entry name" value="Acyl_CoA_acyltransferase"/>
</dbReference>
<dbReference type="OMA" id="IMLCQSH"/>
<dbReference type="RefSeq" id="XP_034010553.1">
    <property type="nucleotide sequence ID" value="XM_034157545.1"/>
</dbReference>
<dbReference type="GO" id="GO:0005975">
    <property type="term" value="P:carbohydrate metabolic process"/>
    <property type="evidence" value="ECO:0007669"/>
    <property type="project" value="InterPro"/>
</dbReference>
<dbReference type="GeneID" id="54783300"/>
<comment type="similarity">
    <text evidence="1">Belongs to the glycosyl hydrolase 3 family.</text>
</comment>
<dbReference type="SUPFAM" id="SSF55729">
    <property type="entry name" value="Acyl-CoA N-acyltransferases (Nat)"/>
    <property type="match status" value="1"/>
</dbReference>
<gene>
    <name evidence="5" type="ORF">DIURU_004649</name>
</gene>
<dbReference type="InterPro" id="IPR050226">
    <property type="entry name" value="NagZ_Beta-hexosaminidase"/>
</dbReference>
<dbReference type="InterPro" id="IPR001764">
    <property type="entry name" value="Glyco_hydro_3_N"/>
</dbReference>
<comment type="caution">
    <text evidence="5">The sequence shown here is derived from an EMBL/GenBank/DDBJ whole genome shotgun (WGS) entry which is preliminary data.</text>
</comment>
<evidence type="ECO:0000313" key="5">
    <source>
        <dbReference type="EMBL" id="KAA8898529.1"/>
    </source>
</evidence>
<organism evidence="5 6">
    <name type="scientific">Diutina rugosa</name>
    <name type="common">Yeast</name>
    <name type="synonym">Candida rugosa</name>
    <dbReference type="NCBI Taxonomy" id="5481"/>
    <lineage>
        <taxon>Eukaryota</taxon>
        <taxon>Fungi</taxon>
        <taxon>Dikarya</taxon>
        <taxon>Ascomycota</taxon>
        <taxon>Saccharomycotina</taxon>
        <taxon>Pichiomycetes</taxon>
        <taxon>Debaryomycetaceae</taxon>
        <taxon>Diutina</taxon>
    </lineage>
</organism>
<evidence type="ECO:0000256" key="3">
    <source>
        <dbReference type="ARBA" id="ARBA00023295"/>
    </source>
</evidence>
<dbReference type="EMBL" id="SWFT01000140">
    <property type="protein sequence ID" value="KAA8898529.1"/>
    <property type="molecule type" value="Genomic_DNA"/>
</dbReference>
<dbReference type="OrthoDB" id="4215304at2759"/>
<dbReference type="VEuPathDB" id="FungiDB:DIURU_004649"/>
<keyword evidence="2" id="KW-0378">Hydrolase</keyword>
<dbReference type="InterPro" id="IPR017853">
    <property type="entry name" value="GH"/>
</dbReference>
<evidence type="ECO:0000259" key="4">
    <source>
        <dbReference type="Pfam" id="PF00933"/>
    </source>
</evidence>
<dbReference type="Gene3D" id="3.20.20.300">
    <property type="entry name" value="Glycoside hydrolase, family 3, N-terminal domain"/>
    <property type="match status" value="1"/>
</dbReference>
<dbReference type="GO" id="GO:0009254">
    <property type="term" value="P:peptidoglycan turnover"/>
    <property type="evidence" value="ECO:0007669"/>
    <property type="project" value="TreeGrafter"/>
</dbReference>
<accession>A0A642UIS9</accession>
<name>A0A642UIS9_DIURU</name>
<feature type="domain" description="Glycoside hydrolase family 3 N-terminal" evidence="4">
    <location>
        <begin position="18"/>
        <end position="325"/>
    </location>
</feature>
<dbReference type="Gene3D" id="3.40.50.1700">
    <property type="entry name" value="Glycoside hydrolase family 3 C-terminal domain"/>
    <property type="match status" value="1"/>
</dbReference>
<dbReference type="PRINTS" id="PR00133">
    <property type="entry name" value="GLHYDRLASE3"/>
</dbReference>
<dbReference type="InterPro" id="IPR036881">
    <property type="entry name" value="Glyco_hydro_3_C_sf"/>
</dbReference>
<proteinExistence type="inferred from homology"/>
<evidence type="ECO:0000256" key="2">
    <source>
        <dbReference type="ARBA" id="ARBA00022801"/>
    </source>
</evidence>
<keyword evidence="3" id="KW-0326">Glycosidase</keyword>
<dbReference type="Pfam" id="PF00933">
    <property type="entry name" value="Glyco_hydro_3"/>
    <property type="match status" value="1"/>
</dbReference>
<dbReference type="InterPro" id="IPR036962">
    <property type="entry name" value="Glyco_hydro_3_N_sf"/>
</dbReference>
<sequence length="959" mass="105365">MNVGQLVCGGFQGTTVTPHATRLVVEQRVSTMIISRKNTVDVKQTTKLLRDLQWLAYSQGNYTYPIMFCLDEEGGMMNSLFDPDFLSQFPSAMALSATQDTDLIYQCAKALAVELRRIGFSMILGPVLDVVTKLSHQLVGVRAFATTPEDVIKYGRSCAKGFQDGGLLTVGKHFPGIGNAAVDSLMELPMMVDSLDQIRQYNSVPFAQLINDGLLDGISAAGCGVPTISPDETHACLSPVLLTQLLRHELGFEGFVISECLEMEALCHSIGLSQGVILALSAGCDLVLVCQDEAFQKEALEAISKGLANGILEEEAVATSMRRIEALQRRCRPWSEIFPSGKQNEEALIPFREAEPELWQRHQLLSVTAYKKSITLVRDLSDTLPLTKHLPVSEQPANVLLLTPLLTPIYPSVHVENEPQHMYKGEEVLQHFGDALANHPANLGDRRRYNVLHTTYTANGLTQLHESLIARSKVVIVLTSEASRNMYQIGIVKYVSMLCGASPAQVSASSPAQLSKPLVVVATSSPYDFFYNRSLGSAYLCCYDYTNQALDQLVKVLMGDDIADGCVPGEEKFIGKPRAQVRSPSKPHRRWLVDEFDLTRDWQGLLKLWEASAHTPDDRHAFDYGSDGFYKRLYALLATRDPSQGPQRHFVVRNSSLNILYGAALTWVDDDHRGHLVFIVVDKSKRLQSIGKNLYTRAVRYLVKERGCATVQMGSSFPMVSPNSSTSPSVKSFLSSLHWQPQKLPKKYIMVLRNMPQWQVPKKIFRELMIVGVRFDICADASKLMPMVAQTCGTTKALYLEAIRLIHSNGVKIVTALEPTNQSVIGSIVLFTNKSQLSKYFPFIDDCVVSGSGRPPRLGSSESLSTLTGDPSVAAAAPVAGIVAPLVDSSYSNLTEILKYGLICSGITLLKSSESDMDACVMIGVEDGKMKEGAAEIGFADWKSFHDGYGVKAASELAL</sequence>
<dbReference type="AlphaFoldDB" id="A0A642UIS9"/>
<keyword evidence="6" id="KW-1185">Reference proteome</keyword>
<dbReference type="PANTHER" id="PTHR30480">
    <property type="entry name" value="BETA-HEXOSAMINIDASE-RELATED"/>
    <property type="match status" value="1"/>
</dbReference>
<reference evidence="5 6" key="1">
    <citation type="submission" date="2019-07" db="EMBL/GenBank/DDBJ databases">
        <title>Genome assembly of two rare yeast pathogens: Diutina rugosa and Trichomonascus ciferrii.</title>
        <authorList>
            <person name="Mixao V."/>
            <person name="Saus E."/>
            <person name="Hansen A."/>
            <person name="Lass-Flor C."/>
            <person name="Gabaldon T."/>
        </authorList>
    </citation>
    <scope>NUCLEOTIDE SEQUENCE [LARGE SCALE GENOMIC DNA]</scope>
    <source>
        <strain evidence="5 6">CBS 613</strain>
    </source>
</reference>